<keyword evidence="2" id="KW-0815">Transposition</keyword>
<dbReference type="GO" id="GO:0006310">
    <property type="term" value="P:DNA recombination"/>
    <property type="evidence" value="ECO:0007669"/>
    <property type="project" value="UniProtKB-KW"/>
</dbReference>
<feature type="domain" description="Cas12f1-like TNB" evidence="6">
    <location>
        <begin position="299"/>
        <end position="368"/>
    </location>
</feature>
<organism evidence="8 10">
    <name type="scientific">Blautia obeum</name>
    <dbReference type="NCBI Taxonomy" id="40520"/>
    <lineage>
        <taxon>Bacteria</taxon>
        <taxon>Bacillati</taxon>
        <taxon>Bacillota</taxon>
        <taxon>Clostridia</taxon>
        <taxon>Lachnospirales</taxon>
        <taxon>Lachnospiraceae</taxon>
        <taxon>Blautia</taxon>
    </lineage>
</organism>
<evidence type="ECO:0000313" key="10">
    <source>
        <dbReference type="Proteomes" id="UP000284267"/>
    </source>
</evidence>
<keyword evidence="3" id="KW-0238">DNA-binding</keyword>
<evidence type="ECO:0000313" key="9">
    <source>
        <dbReference type="Proteomes" id="UP000284242"/>
    </source>
</evidence>
<dbReference type="NCBIfam" id="TIGR01766">
    <property type="entry name" value="IS200/IS605 family accessory protein TnpB-like domain"/>
    <property type="match status" value="1"/>
</dbReference>
<keyword evidence="4" id="KW-0233">DNA recombination</keyword>
<dbReference type="InterPro" id="IPR001959">
    <property type="entry name" value="Transposase"/>
</dbReference>
<evidence type="ECO:0000313" key="8">
    <source>
        <dbReference type="EMBL" id="RHK95950.1"/>
    </source>
</evidence>
<accession>A0A415HQR4</accession>
<protein>
    <submittedName>
        <fullName evidence="8">Transposase</fullName>
    </submittedName>
</protein>
<name>A0A415HQR4_9FIRM</name>
<evidence type="ECO:0000256" key="2">
    <source>
        <dbReference type="ARBA" id="ARBA00022578"/>
    </source>
</evidence>
<proteinExistence type="inferred from homology"/>
<sequence length="397" mass="47193">MCYAASKLWNVCNYERHHYKELGLEKYPDWYYQKKAHKGDLWYRQLPSQTAQETCKQLDKAWKSFYVLKKTRGIEEPNPPRFKQDNILVTYMQMGIRHEKGSDQLRLSLPRDLKSYMEETYGIHEKFLYLENKIFRKMDRIKQLRIYPPKNGKCDLIVIYEIEEPEQHSQNGHYLSIDLGLHNLMTCYDSGNGRTFILGRKYLSLERYFHKEIARVQSVWYAQQSERGIKYPKSSKHIQRLYRKKQNAVKDYLHKTTRWIAEYCRKEDIRCVVVGDIRNIRKEKNMGHKTNQKFHGLPYNRLYIMLEYKLKLYGIQLIKQEESYTSQCSPLSPEVSNRYAEASNRKERGIYITDGVRYNADAVGSFNILRKYLSVSGKQKELSVTGLKTPEIIKVAA</sequence>
<dbReference type="EMBL" id="QRVV01000080">
    <property type="protein sequence ID" value="RGS69375.1"/>
    <property type="molecule type" value="Genomic_DNA"/>
</dbReference>
<reference evidence="9 10" key="1">
    <citation type="submission" date="2018-08" db="EMBL/GenBank/DDBJ databases">
        <title>A genome reference for cultivated species of the human gut microbiota.</title>
        <authorList>
            <person name="Zou Y."/>
            <person name="Xue W."/>
            <person name="Luo G."/>
        </authorList>
    </citation>
    <scope>NUCLEOTIDE SEQUENCE [LARGE SCALE GENOMIC DNA]</scope>
    <source>
        <strain evidence="7 9">AF21-24</strain>
        <strain evidence="8 10">AF39-4</strain>
    </source>
</reference>
<comment type="caution">
    <text evidence="8">The sequence shown here is derived from an EMBL/GenBank/DDBJ whole genome shotgun (WGS) entry which is preliminary data.</text>
</comment>
<evidence type="ECO:0000256" key="1">
    <source>
        <dbReference type="ARBA" id="ARBA00008761"/>
    </source>
</evidence>
<dbReference type="Pfam" id="PF07282">
    <property type="entry name" value="Cas12f1-like_TNB"/>
    <property type="match status" value="1"/>
</dbReference>
<dbReference type="NCBIfam" id="NF040570">
    <property type="entry name" value="guided_TnpB"/>
    <property type="match status" value="1"/>
</dbReference>
<comment type="similarity">
    <text evidence="1">In the C-terminal section; belongs to the transposase 35 family.</text>
</comment>
<evidence type="ECO:0000259" key="6">
    <source>
        <dbReference type="Pfam" id="PF07282"/>
    </source>
</evidence>
<gene>
    <name evidence="8" type="ORF">DW040_07670</name>
    <name evidence="7" type="ORF">DWX77_15085</name>
</gene>
<evidence type="ECO:0000256" key="3">
    <source>
        <dbReference type="ARBA" id="ARBA00023125"/>
    </source>
</evidence>
<evidence type="ECO:0000256" key="4">
    <source>
        <dbReference type="ARBA" id="ARBA00023172"/>
    </source>
</evidence>
<evidence type="ECO:0000313" key="7">
    <source>
        <dbReference type="EMBL" id="RGS69375.1"/>
    </source>
</evidence>
<dbReference type="Pfam" id="PF01385">
    <property type="entry name" value="OrfB_IS605"/>
    <property type="match status" value="1"/>
</dbReference>
<dbReference type="Proteomes" id="UP000284267">
    <property type="component" value="Unassembled WGS sequence"/>
</dbReference>
<dbReference type="GO" id="GO:0032196">
    <property type="term" value="P:transposition"/>
    <property type="evidence" value="ECO:0007669"/>
    <property type="project" value="UniProtKB-KW"/>
</dbReference>
<dbReference type="GO" id="GO:0003677">
    <property type="term" value="F:DNA binding"/>
    <property type="evidence" value="ECO:0007669"/>
    <property type="project" value="UniProtKB-KW"/>
</dbReference>
<dbReference type="Proteomes" id="UP000284242">
    <property type="component" value="Unassembled WGS sequence"/>
</dbReference>
<evidence type="ECO:0000259" key="5">
    <source>
        <dbReference type="Pfam" id="PF01385"/>
    </source>
</evidence>
<dbReference type="AlphaFoldDB" id="A0A415HQR4"/>
<dbReference type="EMBL" id="QROE01000003">
    <property type="protein sequence ID" value="RHK95950.1"/>
    <property type="molecule type" value="Genomic_DNA"/>
</dbReference>
<dbReference type="InterPro" id="IPR010095">
    <property type="entry name" value="Cas12f1-like_TNB"/>
</dbReference>
<feature type="domain" description="Probable transposase IS891/IS1136/IS1341" evidence="5">
    <location>
        <begin position="159"/>
        <end position="280"/>
    </location>
</feature>